<keyword evidence="2" id="KW-0489">Methyltransferase</keyword>
<dbReference type="SUPFAM" id="SSF53335">
    <property type="entry name" value="S-adenosyl-L-methionine-dependent methyltransferases"/>
    <property type="match status" value="1"/>
</dbReference>
<name>A0A1H9L879_9BURK</name>
<dbReference type="Proteomes" id="UP000199766">
    <property type="component" value="Unassembled WGS sequence"/>
</dbReference>
<dbReference type="GO" id="GO:0008168">
    <property type="term" value="F:methyltransferase activity"/>
    <property type="evidence" value="ECO:0007669"/>
    <property type="project" value="UniProtKB-KW"/>
</dbReference>
<reference evidence="2 3" key="1">
    <citation type="submission" date="2016-10" db="EMBL/GenBank/DDBJ databases">
        <authorList>
            <person name="de Groot N.N."/>
        </authorList>
    </citation>
    <scope>NUCLEOTIDE SEQUENCE [LARGE SCALE GENOMIC DNA]</scope>
    <source>
        <strain evidence="2 3">ATCC 35958</strain>
    </source>
</reference>
<dbReference type="InterPro" id="IPR006342">
    <property type="entry name" value="FkbM_mtfrase"/>
</dbReference>
<evidence type="ECO:0000259" key="1">
    <source>
        <dbReference type="Pfam" id="PF05050"/>
    </source>
</evidence>
<dbReference type="Gene3D" id="3.40.50.150">
    <property type="entry name" value="Vaccinia Virus protein VP39"/>
    <property type="match status" value="1"/>
</dbReference>
<dbReference type="EMBL" id="FOGD01000004">
    <property type="protein sequence ID" value="SER07375.1"/>
    <property type="molecule type" value="Genomic_DNA"/>
</dbReference>
<proteinExistence type="predicted"/>
<dbReference type="AlphaFoldDB" id="A0A1H9L879"/>
<dbReference type="PANTHER" id="PTHR34203:SF15">
    <property type="entry name" value="SLL1173 PROTEIN"/>
    <property type="match status" value="1"/>
</dbReference>
<feature type="domain" description="Methyltransferase FkbM" evidence="1">
    <location>
        <begin position="55"/>
        <end position="210"/>
    </location>
</feature>
<gene>
    <name evidence="2" type="ORF">SAMN02982919_01687</name>
</gene>
<dbReference type="Pfam" id="PF05050">
    <property type="entry name" value="Methyltransf_21"/>
    <property type="match status" value="1"/>
</dbReference>
<accession>A0A1H9L879</accession>
<dbReference type="InterPro" id="IPR052514">
    <property type="entry name" value="SAM-dependent_MTase"/>
</dbReference>
<sequence>MTNYWPVVIKNNVTVCVQKNLASLSTYVLLEQEDWFESEISFVRKFIQPEMNVFDIGANHGVYGLSIAKLLNKGKVWAFEPTSSPSNMLEKSIELNCFNNVVLVKAGLSDADKKVEISISANSELNSLHKISEKKEEVQLLSLDKFIQDNKIQEEISFVKLDAEGEEEFVIQGGHKFFNEQSPLVMFEIKNELELNFRLIDLFKDLGYQVYRLNPEINVLVEYCQENFDDGFLLNLFACKNDTRNSLISRNLLATPDAIQKEKVLIKNKNRERKNDELIDHDWIDFFKDFQYGQILIESWKKNIESKLVLDGYLLGVKYAVMGYKSDCAAKKIAFFESALYQIEDIAKYPSGANLFVWLSRIHLLNILGDRSRAIALAQDLGNYIYKKKPEDIGVDWPFFLPELEQMAYQPKGSVSAWLAYVVFEFFESNKSFSGYFSKESNSNLIDFLIKNPNITLNCERAILIKGILMKKNIVVNVDHRIFTDSINQKLWSNILGKS</sequence>
<evidence type="ECO:0000313" key="2">
    <source>
        <dbReference type="EMBL" id="SER07375.1"/>
    </source>
</evidence>
<keyword evidence="2" id="KW-0808">Transferase</keyword>
<organism evidence="2 3">
    <name type="scientific">Giesbergeria anulus</name>
    <dbReference type="NCBI Taxonomy" id="180197"/>
    <lineage>
        <taxon>Bacteria</taxon>
        <taxon>Pseudomonadati</taxon>
        <taxon>Pseudomonadota</taxon>
        <taxon>Betaproteobacteria</taxon>
        <taxon>Burkholderiales</taxon>
        <taxon>Comamonadaceae</taxon>
        <taxon>Giesbergeria</taxon>
    </lineage>
</organism>
<dbReference type="OrthoDB" id="2529130at2"/>
<dbReference type="STRING" id="180197.SAMN02982919_01687"/>
<evidence type="ECO:0000313" key="3">
    <source>
        <dbReference type="Proteomes" id="UP000199766"/>
    </source>
</evidence>
<protein>
    <submittedName>
        <fullName evidence="2">Methyltransferase, FkbM family</fullName>
    </submittedName>
</protein>
<dbReference type="InterPro" id="IPR029063">
    <property type="entry name" value="SAM-dependent_MTases_sf"/>
</dbReference>
<dbReference type="PANTHER" id="PTHR34203">
    <property type="entry name" value="METHYLTRANSFERASE, FKBM FAMILY PROTEIN"/>
    <property type="match status" value="1"/>
</dbReference>
<keyword evidence="3" id="KW-1185">Reference proteome</keyword>
<dbReference type="GO" id="GO:0032259">
    <property type="term" value="P:methylation"/>
    <property type="evidence" value="ECO:0007669"/>
    <property type="project" value="UniProtKB-KW"/>
</dbReference>
<dbReference type="RefSeq" id="WP_091455833.1">
    <property type="nucleotide sequence ID" value="NZ_FOGD01000004.1"/>
</dbReference>
<dbReference type="NCBIfam" id="TIGR01444">
    <property type="entry name" value="fkbM_fam"/>
    <property type="match status" value="1"/>
</dbReference>